<dbReference type="PANTHER" id="PTHR34477">
    <property type="entry name" value="UPF0213 PROTEIN YHBQ"/>
    <property type="match status" value="1"/>
</dbReference>
<name>A0A6M3JRQ8_9ZZZZ</name>
<keyword evidence="2" id="KW-0378">Hydrolase</keyword>
<dbReference type="InterPro" id="IPR000305">
    <property type="entry name" value="GIY-YIG_endonuc"/>
</dbReference>
<dbReference type="Gene3D" id="3.40.1440.10">
    <property type="entry name" value="GIY-YIG endonuclease"/>
    <property type="match status" value="1"/>
</dbReference>
<dbReference type="InterPro" id="IPR035901">
    <property type="entry name" value="GIY-YIG_endonuc_sf"/>
</dbReference>
<gene>
    <name evidence="2" type="ORF">MM415A02959_0002</name>
</gene>
<keyword evidence="2" id="KW-0255">Endonuclease</keyword>
<dbReference type="PANTHER" id="PTHR34477:SF1">
    <property type="entry name" value="UPF0213 PROTEIN YHBQ"/>
    <property type="match status" value="1"/>
</dbReference>
<dbReference type="GO" id="GO:0004519">
    <property type="term" value="F:endonuclease activity"/>
    <property type="evidence" value="ECO:0007669"/>
    <property type="project" value="UniProtKB-KW"/>
</dbReference>
<proteinExistence type="predicted"/>
<evidence type="ECO:0000259" key="1">
    <source>
        <dbReference type="PROSITE" id="PS50164"/>
    </source>
</evidence>
<dbReference type="AlphaFoldDB" id="A0A6M3JRQ8"/>
<accession>A0A6M3JRQ8</accession>
<dbReference type="PROSITE" id="PS50164">
    <property type="entry name" value="GIY_YIG"/>
    <property type="match status" value="1"/>
</dbReference>
<reference evidence="2" key="1">
    <citation type="submission" date="2020-03" db="EMBL/GenBank/DDBJ databases">
        <title>The deep terrestrial virosphere.</title>
        <authorList>
            <person name="Holmfeldt K."/>
            <person name="Nilsson E."/>
            <person name="Simone D."/>
            <person name="Lopez-Fernandez M."/>
            <person name="Wu X."/>
            <person name="de Brujin I."/>
            <person name="Lundin D."/>
            <person name="Andersson A."/>
            <person name="Bertilsson S."/>
            <person name="Dopson M."/>
        </authorList>
    </citation>
    <scope>NUCLEOTIDE SEQUENCE</scope>
    <source>
        <strain evidence="2">MM415A02959</strain>
    </source>
</reference>
<evidence type="ECO:0000313" key="2">
    <source>
        <dbReference type="EMBL" id="QJA71998.1"/>
    </source>
</evidence>
<dbReference type="EMBL" id="MT141916">
    <property type="protein sequence ID" value="QJA71998.1"/>
    <property type="molecule type" value="Genomic_DNA"/>
</dbReference>
<protein>
    <submittedName>
        <fullName evidence="2">Putative endonuclease</fullName>
    </submittedName>
</protein>
<dbReference type="SUPFAM" id="SSF82771">
    <property type="entry name" value="GIY-YIG endonuclease"/>
    <property type="match status" value="1"/>
</dbReference>
<feature type="domain" description="GIY-YIG" evidence="1">
    <location>
        <begin position="17"/>
        <end position="92"/>
    </location>
</feature>
<sequence length="134" mass="15939">MPMYDAAYYAKLPSERQVHFCYILQCEGGKRYCGMTANVIDRLTAHMTKRGAKFTRGFAPIDLLHVERVSTYTEAIQREIELKRMMRKGINFEYKIVHKYRWLFGIIRELLKEYDGPYIKKYLNDIERMGLEAI</sequence>
<dbReference type="InterPro" id="IPR050190">
    <property type="entry name" value="UPF0213_domain"/>
</dbReference>
<keyword evidence="2" id="KW-0540">Nuclease</keyword>
<dbReference type="Pfam" id="PF01541">
    <property type="entry name" value="GIY-YIG"/>
    <property type="match status" value="1"/>
</dbReference>
<organism evidence="2">
    <name type="scientific">viral metagenome</name>
    <dbReference type="NCBI Taxonomy" id="1070528"/>
    <lineage>
        <taxon>unclassified sequences</taxon>
        <taxon>metagenomes</taxon>
        <taxon>organismal metagenomes</taxon>
    </lineage>
</organism>